<evidence type="ECO:0000313" key="8">
    <source>
        <dbReference type="EMBL" id="SDC00164.1"/>
    </source>
</evidence>
<dbReference type="Pfam" id="PF13242">
    <property type="entry name" value="Hydrolase_like"/>
    <property type="match status" value="1"/>
</dbReference>
<dbReference type="InterPro" id="IPR029044">
    <property type="entry name" value="Nucleotide-diphossugar_trans"/>
</dbReference>
<dbReference type="InterPro" id="IPR006543">
    <property type="entry name" value="Histidinol-phos"/>
</dbReference>
<dbReference type="InterPro" id="IPR004446">
    <property type="entry name" value="Heptose_bisP_phosphatase"/>
</dbReference>
<evidence type="ECO:0000256" key="1">
    <source>
        <dbReference type="ARBA" id="ARBA00004496"/>
    </source>
</evidence>
<dbReference type="GO" id="GO:0005975">
    <property type="term" value="P:carbohydrate metabolic process"/>
    <property type="evidence" value="ECO:0007669"/>
    <property type="project" value="InterPro"/>
</dbReference>
<protein>
    <recommendedName>
        <fullName evidence="7">D,D-heptose 1,7-bisphosphate phosphatase</fullName>
    </recommendedName>
</protein>
<dbReference type="InterPro" id="IPR036412">
    <property type="entry name" value="HAD-like_sf"/>
</dbReference>
<comment type="subcellular location">
    <subcellularLocation>
        <location evidence="1">Cytoplasm</location>
    </subcellularLocation>
</comment>
<keyword evidence="3" id="KW-0963">Cytoplasm</keyword>
<evidence type="ECO:0000256" key="6">
    <source>
        <dbReference type="ARBA" id="ARBA00023277"/>
    </source>
</evidence>
<dbReference type="Gene3D" id="3.90.550.10">
    <property type="entry name" value="Spore Coat Polysaccharide Biosynthesis Protein SpsA, Chain A"/>
    <property type="match status" value="1"/>
</dbReference>
<dbReference type="PANTHER" id="PTHR42891">
    <property type="entry name" value="D-GLYCERO-BETA-D-MANNO-HEPTOSE-1,7-BISPHOSPHATE 7-PHOSPHATASE"/>
    <property type="match status" value="1"/>
</dbReference>
<accession>A0A1G6I123</accession>
<dbReference type="RefSeq" id="WP_091794648.1">
    <property type="nucleotide sequence ID" value="NZ_CP016353.1"/>
</dbReference>
<dbReference type="GO" id="GO:0016791">
    <property type="term" value="F:phosphatase activity"/>
    <property type="evidence" value="ECO:0007669"/>
    <property type="project" value="InterPro"/>
</dbReference>
<sequence>MDYSVVIPTTGRASLVALLRALGSSRGPHPAEVIVVDDRRVRNADGSTLDAPLTLPRIRFPLRQLRSASRGPAAARNVGWRAATTEWIAFLDDDVVTDVDWTQRLSEDLDGLPQGVAASVARIAAAVPEDRRPTDQERDVLRLSGTKWTAADVAYRRAALIEVGGFDERFPRAFREDADLALRVCKAGYRIAEGRRVTTHPVHNEGFLASVRRQRHNADDALMRAKHGRHWRSLTGDTPGRLGRHAVTTLAGFATLGALASRNRLATALAGGMWAGLTAELAAKRIRSGPASPGELARMLTTSPLIPPAACAYRLAGELRIREPAAVLFDRDDTLIETVPSLTDPERVRPLPGVAAALRSLRDAGVLLGVVSNQSGMSQGNGARHAVDARVDELLGPFQTWQVCPHRPADACPCRRPKPGLVLRAADALGVDVRRCVVVGDTGADVDAARAAGALGVLVPSERTRSDDVTRARAQARVARNVAEAVRVAMDVL</sequence>
<evidence type="ECO:0000256" key="5">
    <source>
        <dbReference type="ARBA" id="ARBA00022801"/>
    </source>
</evidence>
<organism evidence="8 9">
    <name type="scientific">Prauserella marina</name>
    <dbReference type="NCBI Taxonomy" id="530584"/>
    <lineage>
        <taxon>Bacteria</taxon>
        <taxon>Bacillati</taxon>
        <taxon>Actinomycetota</taxon>
        <taxon>Actinomycetes</taxon>
        <taxon>Pseudonocardiales</taxon>
        <taxon>Pseudonocardiaceae</taxon>
        <taxon>Prauserella</taxon>
    </lineage>
</organism>
<dbReference type="NCBIfam" id="TIGR01662">
    <property type="entry name" value="HAD-SF-IIIA"/>
    <property type="match status" value="1"/>
</dbReference>
<dbReference type="GO" id="GO:0046872">
    <property type="term" value="F:metal ion binding"/>
    <property type="evidence" value="ECO:0007669"/>
    <property type="project" value="UniProtKB-KW"/>
</dbReference>
<dbReference type="Pfam" id="PF00535">
    <property type="entry name" value="Glycos_transf_2"/>
    <property type="match status" value="1"/>
</dbReference>
<dbReference type="PANTHER" id="PTHR42891:SF1">
    <property type="entry name" value="D-GLYCERO-BETA-D-MANNO-HEPTOSE-1,7-BISPHOSPHATE 7-PHOSPHATASE"/>
    <property type="match status" value="1"/>
</dbReference>
<dbReference type="InterPro" id="IPR023214">
    <property type="entry name" value="HAD_sf"/>
</dbReference>
<dbReference type="Proteomes" id="UP000199494">
    <property type="component" value="Unassembled WGS sequence"/>
</dbReference>
<keyword evidence="4" id="KW-0479">Metal-binding</keyword>
<dbReference type="EMBL" id="FMZE01000001">
    <property type="protein sequence ID" value="SDC00164.1"/>
    <property type="molecule type" value="Genomic_DNA"/>
</dbReference>
<gene>
    <name evidence="8" type="ORF">SAMN05421630_1018</name>
</gene>
<dbReference type="NCBIfam" id="TIGR01656">
    <property type="entry name" value="Histidinol-ppas"/>
    <property type="match status" value="1"/>
</dbReference>
<dbReference type="OrthoDB" id="9781367at2"/>
<dbReference type="SUPFAM" id="SSF56784">
    <property type="entry name" value="HAD-like"/>
    <property type="match status" value="1"/>
</dbReference>
<reference evidence="8 9" key="1">
    <citation type="submission" date="2016-10" db="EMBL/GenBank/DDBJ databases">
        <authorList>
            <person name="de Groot N.N."/>
        </authorList>
    </citation>
    <scope>NUCLEOTIDE SEQUENCE [LARGE SCALE GENOMIC DNA]</scope>
    <source>
        <strain evidence="8 9">CGMCC 4.5506</strain>
    </source>
</reference>
<dbReference type="Gene3D" id="3.40.50.1000">
    <property type="entry name" value="HAD superfamily/HAD-like"/>
    <property type="match status" value="1"/>
</dbReference>
<dbReference type="GO" id="GO:0005737">
    <property type="term" value="C:cytoplasm"/>
    <property type="evidence" value="ECO:0007669"/>
    <property type="project" value="UniProtKB-SubCell"/>
</dbReference>
<dbReference type="STRING" id="530584.SAMN05421630_1018"/>
<evidence type="ECO:0000256" key="7">
    <source>
        <dbReference type="ARBA" id="ARBA00031828"/>
    </source>
</evidence>
<keyword evidence="5" id="KW-0378">Hydrolase</keyword>
<proteinExistence type="inferred from homology"/>
<keyword evidence="6" id="KW-0119">Carbohydrate metabolism</keyword>
<name>A0A1G6I123_9PSEU</name>
<dbReference type="AlphaFoldDB" id="A0A1G6I123"/>
<dbReference type="InterPro" id="IPR006549">
    <property type="entry name" value="HAD-SF_hydro_IIIA"/>
</dbReference>
<comment type="similarity">
    <text evidence="2">Belongs to the GmhB family.</text>
</comment>
<dbReference type="InterPro" id="IPR001173">
    <property type="entry name" value="Glyco_trans_2-like"/>
</dbReference>
<evidence type="ECO:0000256" key="4">
    <source>
        <dbReference type="ARBA" id="ARBA00022723"/>
    </source>
</evidence>
<evidence type="ECO:0000313" key="9">
    <source>
        <dbReference type="Proteomes" id="UP000199494"/>
    </source>
</evidence>
<evidence type="ECO:0000256" key="3">
    <source>
        <dbReference type="ARBA" id="ARBA00022490"/>
    </source>
</evidence>
<evidence type="ECO:0000256" key="2">
    <source>
        <dbReference type="ARBA" id="ARBA00005628"/>
    </source>
</evidence>
<keyword evidence="9" id="KW-1185">Reference proteome</keyword>
<dbReference type="SUPFAM" id="SSF53448">
    <property type="entry name" value="Nucleotide-diphospho-sugar transferases"/>
    <property type="match status" value="1"/>
</dbReference>